<dbReference type="AlphaFoldDB" id="A0A9N9GQ29"/>
<keyword evidence="1" id="KW-0175">Coiled coil</keyword>
<name>A0A9N9GQ29_9GLOM</name>
<organism evidence="2 3">
    <name type="scientific">Funneliformis caledonium</name>
    <dbReference type="NCBI Taxonomy" id="1117310"/>
    <lineage>
        <taxon>Eukaryota</taxon>
        <taxon>Fungi</taxon>
        <taxon>Fungi incertae sedis</taxon>
        <taxon>Mucoromycota</taxon>
        <taxon>Glomeromycotina</taxon>
        <taxon>Glomeromycetes</taxon>
        <taxon>Glomerales</taxon>
        <taxon>Glomeraceae</taxon>
        <taxon>Funneliformis</taxon>
    </lineage>
</organism>
<evidence type="ECO:0000313" key="2">
    <source>
        <dbReference type="EMBL" id="CAG8621689.1"/>
    </source>
</evidence>
<evidence type="ECO:0000313" key="3">
    <source>
        <dbReference type="Proteomes" id="UP000789570"/>
    </source>
</evidence>
<dbReference type="OrthoDB" id="2439870at2759"/>
<keyword evidence="3" id="KW-1185">Reference proteome</keyword>
<feature type="coiled-coil region" evidence="1">
    <location>
        <begin position="218"/>
        <end position="252"/>
    </location>
</feature>
<sequence>MYNHKPKYYSGNQINNNNDTFEDNYDGNNENYHDGNDNYDETWKVFRYLVRVHKWDAFVYLFLLLCNSVEINTLKRDIMEMKSNINQLYRRGGTCEEKYSKTIQIIDDYRESRVFNNEDKRAELIVSIRQQLELHNIPQDCSLDLVCLFDKMVDIQRSMLLNDFISRVYGYSKFTEHLNEERNKKDQTRVDECSQLNMDQKKNKEPSIIEMNVSKATMNEGEMVIQKLKQENEALRQEASKYQAELGGIRNVGWRDNDSNNSMQLVKDIEKLQWDLLNFTTVKRDHIEIKTDSANELFKAYQCETTINSPNMKLVLGAALQQYLIDLILKFADEYFNKVFNDIRGSASQITDEMLDAAIYFRTNDLIELIKRFTETNAGIDVHTQLLPIKLRQHIYAMLGQRSFVKSDHPLIFDLLSETLSYMTRIIIFKEKNEKIQLEAASIIRKVLHIFYFRLYTQEPIPSIHFFKSGEVYDPGVMEIMGRVERDDEDVEELEVEICSFPAVVTLIEEEERRVFTKAQVIVRPKMII</sequence>
<gene>
    <name evidence="2" type="ORF">FCALED_LOCUS9588</name>
</gene>
<dbReference type="Proteomes" id="UP000789570">
    <property type="component" value="Unassembled WGS sequence"/>
</dbReference>
<comment type="caution">
    <text evidence="2">The sequence shown here is derived from an EMBL/GenBank/DDBJ whole genome shotgun (WGS) entry which is preliminary data.</text>
</comment>
<reference evidence="2" key="1">
    <citation type="submission" date="2021-06" db="EMBL/GenBank/DDBJ databases">
        <authorList>
            <person name="Kallberg Y."/>
            <person name="Tangrot J."/>
            <person name="Rosling A."/>
        </authorList>
    </citation>
    <scope>NUCLEOTIDE SEQUENCE</scope>
    <source>
        <strain evidence="2">UK204</strain>
    </source>
</reference>
<protein>
    <submittedName>
        <fullName evidence="2">3407_t:CDS:1</fullName>
    </submittedName>
</protein>
<proteinExistence type="predicted"/>
<evidence type="ECO:0000256" key="1">
    <source>
        <dbReference type="SAM" id="Coils"/>
    </source>
</evidence>
<accession>A0A9N9GQ29</accession>
<dbReference type="EMBL" id="CAJVPQ010003230">
    <property type="protein sequence ID" value="CAG8621689.1"/>
    <property type="molecule type" value="Genomic_DNA"/>
</dbReference>